<dbReference type="SUPFAM" id="SSF57184">
    <property type="entry name" value="Growth factor receptor domain"/>
    <property type="match status" value="2"/>
</dbReference>
<proteinExistence type="predicted"/>
<keyword evidence="2" id="KW-1185">Reference proteome</keyword>
<dbReference type="Gene3D" id="2.10.220.10">
    <property type="entry name" value="Hormone Receptor, Insulin-like Growth Factor Receptor 1, Chain A, domain 2"/>
    <property type="match status" value="2"/>
</dbReference>
<dbReference type="PANTHER" id="PTHR15332">
    <property type="entry name" value="PROPROTEIN CONVERTASE SUBTILISIN_KEXIN TYPE 5-LIKE"/>
    <property type="match status" value="1"/>
</dbReference>
<dbReference type="Ensembl" id="ENSMALT00000013201.1">
    <property type="protein sequence ID" value="ENSMALP00000012921.1"/>
    <property type="gene ID" value="ENSMALG00000009157.1"/>
</dbReference>
<organism evidence="1 2">
    <name type="scientific">Monopterus albus</name>
    <name type="common">Swamp eel</name>
    <dbReference type="NCBI Taxonomy" id="43700"/>
    <lineage>
        <taxon>Eukaryota</taxon>
        <taxon>Metazoa</taxon>
        <taxon>Chordata</taxon>
        <taxon>Craniata</taxon>
        <taxon>Vertebrata</taxon>
        <taxon>Euteleostomi</taxon>
        <taxon>Actinopterygii</taxon>
        <taxon>Neopterygii</taxon>
        <taxon>Teleostei</taxon>
        <taxon>Neoteleostei</taxon>
        <taxon>Acanthomorphata</taxon>
        <taxon>Anabantaria</taxon>
        <taxon>Synbranchiformes</taxon>
        <taxon>Synbranchidae</taxon>
        <taxon>Monopterus</taxon>
    </lineage>
</organism>
<dbReference type="STRING" id="43700.ENSMALP00000012921"/>
<dbReference type="Proteomes" id="UP000261600">
    <property type="component" value="Unplaced"/>
</dbReference>
<dbReference type="InterPro" id="IPR009030">
    <property type="entry name" value="Growth_fac_rcpt_cys_sf"/>
</dbReference>
<dbReference type="InterPro" id="IPR006212">
    <property type="entry name" value="Furin_repeat"/>
</dbReference>
<dbReference type="PANTHER" id="PTHR15332:SF175">
    <property type="entry name" value="PROPROTEIN CONVERTASE SUBTILISIN_KEXIN TYPE 5-LIKE"/>
    <property type="match status" value="1"/>
</dbReference>
<name>A0A3Q3QHN7_MONAL</name>
<accession>A0A3Q3QHN7</accession>
<reference evidence="1" key="1">
    <citation type="submission" date="2025-08" db="UniProtKB">
        <authorList>
            <consortium name="Ensembl"/>
        </authorList>
    </citation>
    <scope>IDENTIFICATION</scope>
</reference>
<sequence length="237" mass="26204">RCQPCHGSCQTCHGPRSTDCELCLGGNRPLRGQCPLVNCPLGQYFDGKRKYVDCRRCDASCKTCFGPQALDCSSCFKGANIYCLHKTLCNTCVTGYFLDQDNCSPNCETCVDTSDNCISCSKGSYKLFLHQGQCWSNCPEGFFETAEGSCEACDSSCRTCDGIKSQCLSCADGHYLESGMCRLNCSLRTYPADDGTCRRCPPHCDVCSDDRTCFMPVLLSCYIVLFIYRCMKTCNLI</sequence>
<evidence type="ECO:0000313" key="1">
    <source>
        <dbReference type="Ensembl" id="ENSMALP00000012921.1"/>
    </source>
</evidence>
<reference evidence="1" key="2">
    <citation type="submission" date="2025-09" db="UniProtKB">
        <authorList>
            <consortium name="Ensembl"/>
        </authorList>
    </citation>
    <scope>IDENTIFICATION</scope>
</reference>
<evidence type="ECO:0000313" key="2">
    <source>
        <dbReference type="Proteomes" id="UP000261600"/>
    </source>
</evidence>
<protein>
    <recommendedName>
        <fullName evidence="3">Growth factor receptor domain-containing protein</fullName>
    </recommendedName>
</protein>
<dbReference type="AlphaFoldDB" id="A0A3Q3QHN7"/>
<dbReference type="SMART" id="SM00261">
    <property type="entry name" value="FU"/>
    <property type="match status" value="4"/>
</dbReference>
<evidence type="ECO:0008006" key="3">
    <source>
        <dbReference type="Google" id="ProtNLM"/>
    </source>
</evidence>